<dbReference type="Gene3D" id="1.10.510.10">
    <property type="entry name" value="Transferase(Phosphotransferase) domain 1"/>
    <property type="match status" value="1"/>
</dbReference>
<evidence type="ECO:0000313" key="12">
    <source>
        <dbReference type="Proteomes" id="UP000237347"/>
    </source>
</evidence>
<evidence type="ECO:0000256" key="1">
    <source>
        <dbReference type="ARBA" id="ARBA00004236"/>
    </source>
</evidence>
<keyword evidence="5 8" id="KW-0547">Nucleotide-binding</keyword>
<evidence type="ECO:0000313" key="11">
    <source>
        <dbReference type="EMBL" id="KAK7823941.1"/>
    </source>
</evidence>
<name>A0AAW0JD04_QUESU</name>
<dbReference type="PROSITE" id="PS50011">
    <property type="entry name" value="PROTEIN_KINASE_DOM"/>
    <property type="match status" value="1"/>
</dbReference>
<keyword evidence="4" id="KW-0808">Transferase</keyword>
<feature type="non-terminal residue" evidence="11">
    <location>
        <position position="1"/>
    </location>
</feature>
<evidence type="ECO:0000256" key="5">
    <source>
        <dbReference type="ARBA" id="ARBA00022741"/>
    </source>
</evidence>
<dbReference type="InterPro" id="IPR011009">
    <property type="entry name" value="Kinase-like_dom_sf"/>
</dbReference>
<feature type="domain" description="Protein kinase" evidence="10">
    <location>
        <begin position="18"/>
        <end position="301"/>
    </location>
</feature>
<sequence length="310" mass="34606">IQTQLLCYSVLKAATQKFSCKNLLGQGGFGDVYIGYINHCTMTAARPGGGYAVAVKRLRKKGTQGDNEWLNELKFLARLNHPNVVKLIGYCSEREHRILVYEYMIGGSLEAHLLKDDDAELNWRRRINIALGAAKGLNFLHTLGRPVIHRDVKASNVLLDAVSFCHWSLGFTRQIWTQGDQSHVSSRILGTKGYFAPECIGTGHLTLKTDVYSFGVVLLEIFSGNCAAKKYSNGLEGNLVQWAKPYLSNKQDIRSVIDKRIGENFPGEGAQEFARIILQCLCTDPTGRPEMREVVANLERLEKICEAEQS</sequence>
<dbReference type="InterPro" id="IPR017441">
    <property type="entry name" value="Protein_kinase_ATP_BS"/>
</dbReference>
<organism evidence="11 12">
    <name type="scientific">Quercus suber</name>
    <name type="common">Cork oak</name>
    <dbReference type="NCBI Taxonomy" id="58331"/>
    <lineage>
        <taxon>Eukaryota</taxon>
        <taxon>Viridiplantae</taxon>
        <taxon>Streptophyta</taxon>
        <taxon>Embryophyta</taxon>
        <taxon>Tracheophyta</taxon>
        <taxon>Spermatophyta</taxon>
        <taxon>Magnoliopsida</taxon>
        <taxon>eudicotyledons</taxon>
        <taxon>Gunneridae</taxon>
        <taxon>Pentapetalae</taxon>
        <taxon>rosids</taxon>
        <taxon>fabids</taxon>
        <taxon>Fagales</taxon>
        <taxon>Fagaceae</taxon>
        <taxon>Quercus</taxon>
    </lineage>
</organism>
<dbReference type="PANTHER" id="PTHR45621">
    <property type="entry name" value="OS01G0588500 PROTEIN-RELATED"/>
    <property type="match status" value="1"/>
</dbReference>
<keyword evidence="7 8" id="KW-0067">ATP-binding</keyword>
<dbReference type="GO" id="GO:0005524">
    <property type="term" value="F:ATP binding"/>
    <property type="evidence" value="ECO:0007669"/>
    <property type="project" value="UniProtKB-UniRule"/>
</dbReference>
<evidence type="ECO:0000256" key="4">
    <source>
        <dbReference type="ARBA" id="ARBA00022679"/>
    </source>
</evidence>
<keyword evidence="2" id="KW-0472">Membrane</keyword>
<evidence type="ECO:0000256" key="6">
    <source>
        <dbReference type="ARBA" id="ARBA00022777"/>
    </source>
</evidence>
<comment type="similarity">
    <text evidence="9">Belongs to the protein kinase superfamily.</text>
</comment>
<dbReference type="PIRSF" id="PIRSF000654">
    <property type="entry name" value="Integrin-linked_kinase"/>
    <property type="match status" value="1"/>
</dbReference>
<dbReference type="AlphaFoldDB" id="A0AAW0JD04"/>
<comment type="caution">
    <text evidence="11">The sequence shown here is derived from an EMBL/GenBank/DDBJ whole genome shotgun (WGS) entry which is preliminary data.</text>
</comment>
<dbReference type="InterPro" id="IPR000719">
    <property type="entry name" value="Prot_kinase_dom"/>
</dbReference>
<comment type="subcellular location">
    <subcellularLocation>
        <location evidence="1">Cell membrane</location>
    </subcellularLocation>
</comment>
<evidence type="ECO:0000256" key="3">
    <source>
        <dbReference type="ARBA" id="ARBA00022527"/>
    </source>
</evidence>
<evidence type="ECO:0000256" key="2">
    <source>
        <dbReference type="ARBA" id="ARBA00022475"/>
    </source>
</evidence>
<keyword evidence="3 9" id="KW-0723">Serine/threonine-protein kinase</keyword>
<dbReference type="Proteomes" id="UP000237347">
    <property type="component" value="Unassembled WGS sequence"/>
</dbReference>
<dbReference type="SMART" id="SM00220">
    <property type="entry name" value="S_TKc"/>
    <property type="match status" value="1"/>
</dbReference>
<dbReference type="Gene3D" id="3.30.200.20">
    <property type="entry name" value="Phosphorylase Kinase, domain 1"/>
    <property type="match status" value="1"/>
</dbReference>
<keyword evidence="2" id="KW-1003">Cell membrane</keyword>
<keyword evidence="12" id="KW-1185">Reference proteome</keyword>
<dbReference type="GO" id="GO:0004674">
    <property type="term" value="F:protein serine/threonine kinase activity"/>
    <property type="evidence" value="ECO:0007669"/>
    <property type="project" value="UniProtKB-KW"/>
</dbReference>
<evidence type="ECO:0000259" key="10">
    <source>
        <dbReference type="PROSITE" id="PS50011"/>
    </source>
</evidence>
<gene>
    <name evidence="11" type="primary">PBL3_2</name>
    <name evidence="11" type="ORF">CFP56_035004</name>
</gene>
<protein>
    <submittedName>
        <fullName evidence="11">Serine/threonine-protein kinase pbl3</fullName>
    </submittedName>
</protein>
<dbReference type="EMBL" id="PKMF04000619">
    <property type="protein sequence ID" value="KAK7823941.1"/>
    <property type="molecule type" value="Genomic_DNA"/>
</dbReference>
<dbReference type="SUPFAM" id="SSF56112">
    <property type="entry name" value="Protein kinase-like (PK-like)"/>
    <property type="match status" value="1"/>
</dbReference>
<evidence type="ECO:0000256" key="9">
    <source>
        <dbReference type="RuleBase" id="RU000304"/>
    </source>
</evidence>
<proteinExistence type="inferred from homology"/>
<dbReference type="PROSITE" id="PS00107">
    <property type="entry name" value="PROTEIN_KINASE_ATP"/>
    <property type="match status" value="1"/>
</dbReference>
<keyword evidence="6 11" id="KW-0418">Kinase</keyword>
<dbReference type="InterPro" id="IPR001245">
    <property type="entry name" value="Ser-Thr/Tyr_kinase_cat_dom"/>
</dbReference>
<evidence type="ECO:0000256" key="7">
    <source>
        <dbReference type="ARBA" id="ARBA00022840"/>
    </source>
</evidence>
<dbReference type="InterPro" id="IPR050823">
    <property type="entry name" value="Plant_Ser_Thr_Prot_Kinase"/>
</dbReference>
<dbReference type="Pfam" id="PF07714">
    <property type="entry name" value="PK_Tyr_Ser-Thr"/>
    <property type="match status" value="1"/>
</dbReference>
<accession>A0AAW0JD04</accession>
<dbReference type="InterPro" id="IPR008271">
    <property type="entry name" value="Ser/Thr_kinase_AS"/>
</dbReference>
<dbReference type="GO" id="GO:0005886">
    <property type="term" value="C:plasma membrane"/>
    <property type="evidence" value="ECO:0007669"/>
    <property type="project" value="UniProtKB-SubCell"/>
</dbReference>
<feature type="binding site" evidence="8">
    <location>
        <position position="56"/>
    </location>
    <ligand>
        <name>ATP</name>
        <dbReference type="ChEBI" id="CHEBI:30616"/>
    </ligand>
</feature>
<dbReference type="PROSITE" id="PS00108">
    <property type="entry name" value="PROTEIN_KINASE_ST"/>
    <property type="match status" value="1"/>
</dbReference>
<evidence type="ECO:0000256" key="8">
    <source>
        <dbReference type="PROSITE-ProRule" id="PRU10141"/>
    </source>
</evidence>
<reference evidence="11 12" key="1">
    <citation type="journal article" date="2018" name="Sci. Data">
        <title>The draft genome sequence of cork oak.</title>
        <authorList>
            <person name="Ramos A.M."/>
            <person name="Usie A."/>
            <person name="Barbosa P."/>
            <person name="Barros P.M."/>
            <person name="Capote T."/>
            <person name="Chaves I."/>
            <person name="Simoes F."/>
            <person name="Abreu I."/>
            <person name="Carrasquinho I."/>
            <person name="Faro C."/>
            <person name="Guimaraes J.B."/>
            <person name="Mendonca D."/>
            <person name="Nobrega F."/>
            <person name="Rodrigues L."/>
            <person name="Saibo N.J.M."/>
            <person name="Varela M.C."/>
            <person name="Egas C."/>
            <person name="Matos J."/>
            <person name="Miguel C.M."/>
            <person name="Oliveira M.M."/>
            <person name="Ricardo C.P."/>
            <person name="Goncalves S."/>
        </authorList>
    </citation>
    <scope>NUCLEOTIDE SEQUENCE [LARGE SCALE GENOMIC DNA]</scope>
    <source>
        <strain evidence="12">cv. HL8</strain>
    </source>
</reference>